<evidence type="ECO:0000256" key="2">
    <source>
        <dbReference type="ARBA" id="ARBA00022614"/>
    </source>
</evidence>
<dbReference type="GeneID" id="6754931"/>
<keyword evidence="4" id="KW-0677">Repeat</keyword>
<accession>B3RZF4</accession>
<dbReference type="GO" id="GO:0008528">
    <property type="term" value="F:G protein-coupled peptide receptor activity"/>
    <property type="evidence" value="ECO:0000318"/>
    <property type="project" value="GO_Central"/>
</dbReference>
<dbReference type="Gene3D" id="1.20.1070.10">
    <property type="entry name" value="Rhodopsin 7-helix transmembrane proteins"/>
    <property type="match status" value="1"/>
</dbReference>
<evidence type="ECO:0000256" key="3">
    <source>
        <dbReference type="ARBA" id="ARBA00022692"/>
    </source>
</evidence>
<keyword evidence="5 7" id="KW-1133">Transmembrane helix</keyword>
<dbReference type="Proteomes" id="UP000009022">
    <property type="component" value="Unassembled WGS sequence"/>
</dbReference>
<dbReference type="FunCoup" id="B3RZF4">
    <property type="interactions" value="313"/>
</dbReference>
<keyword evidence="3 7" id="KW-0812">Transmembrane</keyword>
<dbReference type="KEGG" id="tad:TRIADDRAFT_57434"/>
<evidence type="ECO:0000313" key="9">
    <source>
        <dbReference type="EMBL" id="EDV24193.1"/>
    </source>
</evidence>
<protein>
    <recommendedName>
        <fullName evidence="8">G-protein coupled receptors family 1 profile domain-containing protein</fullName>
    </recommendedName>
</protein>
<dbReference type="RefSeq" id="XP_002113719.1">
    <property type="nucleotide sequence ID" value="XM_002113683.1"/>
</dbReference>
<evidence type="ECO:0000256" key="5">
    <source>
        <dbReference type="ARBA" id="ARBA00022989"/>
    </source>
</evidence>
<evidence type="ECO:0000313" key="10">
    <source>
        <dbReference type="Proteomes" id="UP000009022"/>
    </source>
</evidence>
<dbReference type="InParanoid" id="B3RZF4"/>
<dbReference type="EMBL" id="DS985246">
    <property type="protein sequence ID" value="EDV24193.1"/>
    <property type="molecule type" value="Genomic_DNA"/>
</dbReference>
<evidence type="ECO:0000256" key="1">
    <source>
        <dbReference type="ARBA" id="ARBA00004370"/>
    </source>
</evidence>
<dbReference type="PANTHER" id="PTHR24372">
    <property type="entry name" value="GLYCOPROTEIN HORMONE RECEPTOR"/>
    <property type="match status" value="1"/>
</dbReference>
<feature type="transmembrane region" description="Helical" evidence="7">
    <location>
        <begin position="130"/>
        <end position="152"/>
    </location>
</feature>
<feature type="transmembrane region" description="Helical" evidence="7">
    <location>
        <begin position="164"/>
        <end position="191"/>
    </location>
</feature>
<dbReference type="CTD" id="6754931"/>
<feature type="transmembrane region" description="Helical" evidence="7">
    <location>
        <begin position="51"/>
        <end position="77"/>
    </location>
</feature>
<evidence type="ECO:0000259" key="8">
    <source>
        <dbReference type="PROSITE" id="PS50262"/>
    </source>
</evidence>
<dbReference type="PANTHER" id="PTHR24372:SF77">
    <property type="entry name" value="G-PROTEIN COUPLED RECEPTORS FAMILY 1 PROFILE DOMAIN-CONTAINING PROTEIN"/>
    <property type="match status" value="1"/>
</dbReference>
<dbReference type="GO" id="GO:0009755">
    <property type="term" value="P:hormone-mediated signaling pathway"/>
    <property type="evidence" value="ECO:0000318"/>
    <property type="project" value="GO_Central"/>
</dbReference>
<evidence type="ECO:0000256" key="4">
    <source>
        <dbReference type="ARBA" id="ARBA00022737"/>
    </source>
</evidence>
<dbReference type="PROSITE" id="PS50262">
    <property type="entry name" value="G_PROTEIN_RECEP_F1_2"/>
    <property type="match status" value="1"/>
</dbReference>
<keyword evidence="10" id="KW-1185">Reference proteome</keyword>
<feature type="transmembrane region" description="Helical" evidence="7">
    <location>
        <begin position="270"/>
        <end position="298"/>
    </location>
</feature>
<dbReference type="InterPro" id="IPR000276">
    <property type="entry name" value="GPCR_Rhodpsn"/>
</dbReference>
<keyword evidence="2" id="KW-0433">Leucine-rich repeat</keyword>
<dbReference type="PhylomeDB" id="B3RZF4"/>
<evidence type="ECO:0000256" key="6">
    <source>
        <dbReference type="ARBA" id="ARBA00023136"/>
    </source>
</evidence>
<name>B3RZF4_TRIAD</name>
<dbReference type="HOGENOM" id="CLU_786041_0_0_1"/>
<organism evidence="9 10">
    <name type="scientific">Trichoplax adhaerens</name>
    <name type="common">Trichoplax reptans</name>
    <dbReference type="NCBI Taxonomy" id="10228"/>
    <lineage>
        <taxon>Eukaryota</taxon>
        <taxon>Metazoa</taxon>
        <taxon>Placozoa</taxon>
        <taxon>Uniplacotomia</taxon>
        <taxon>Trichoplacea</taxon>
        <taxon>Trichoplacidae</taxon>
        <taxon>Trichoplax</taxon>
    </lineage>
</organism>
<feature type="transmembrane region" description="Helical" evidence="7">
    <location>
        <begin position="310"/>
        <end position="335"/>
    </location>
</feature>
<proteinExistence type="predicted"/>
<reference evidence="9 10" key="1">
    <citation type="journal article" date="2008" name="Nature">
        <title>The Trichoplax genome and the nature of placozoans.</title>
        <authorList>
            <person name="Srivastava M."/>
            <person name="Begovic E."/>
            <person name="Chapman J."/>
            <person name="Putnam N.H."/>
            <person name="Hellsten U."/>
            <person name="Kawashima T."/>
            <person name="Kuo A."/>
            <person name="Mitros T."/>
            <person name="Salamov A."/>
            <person name="Carpenter M.L."/>
            <person name="Signorovitch A.Y."/>
            <person name="Moreno M.A."/>
            <person name="Kamm K."/>
            <person name="Grimwood J."/>
            <person name="Schmutz J."/>
            <person name="Shapiro H."/>
            <person name="Grigoriev I.V."/>
            <person name="Buss L.W."/>
            <person name="Schierwater B."/>
            <person name="Dellaporta S.L."/>
            <person name="Rokhsar D.S."/>
        </authorList>
    </citation>
    <scope>NUCLEOTIDE SEQUENCE [LARGE SCALE GENOMIC DNA]</scope>
    <source>
        <strain evidence="9 10">Grell-BS-1999</strain>
    </source>
</reference>
<dbReference type="AlphaFoldDB" id="B3RZF4"/>
<keyword evidence="6 7" id="KW-0472">Membrane</keyword>
<comment type="subcellular location">
    <subcellularLocation>
        <location evidence="1">Membrane</location>
    </subcellularLocation>
</comment>
<dbReference type="GO" id="GO:0007189">
    <property type="term" value="P:adenylate cyclase-activating G protein-coupled receptor signaling pathway"/>
    <property type="evidence" value="ECO:0000318"/>
    <property type="project" value="GO_Central"/>
</dbReference>
<dbReference type="GO" id="GO:0005886">
    <property type="term" value="C:plasma membrane"/>
    <property type="evidence" value="ECO:0000318"/>
    <property type="project" value="GO_Central"/>
</dbReference>
<sequence>MANVYILLKERIHSQNRIDSNRIINNNGNVGFGNHIPPFPRRQRKNYITNYCFNILTFNLAISDLFGCIYLIILAAADLHYRKKLFWNDSTDPNHRHSRHEHREDHCARYNLTNPSEEWVTSISCHMARILYIAATTQSVNIILCIAIERYICICYPSQFHNMITAFITKLAVGFGWLLALLMSILIVIFAKLTWDSNDHIRVFSYRYHNLCIFDNIQRPFIRILLVIQYTICMIIYGVIISLYIAITLKLKWIRQSGSIMFNAAKGEKNVLAVAIATGATNLLCWFPGTFTAFGIMISWPSIKVHHLEFIRVSPVLILLFPANCCLNPILHVFITSKFGRKLIHGKSNYAAK</sequence>
<dbReference type="SUPFAM" id="SSF81321">
    <property type="entry name" value="Family A G protein-coupled receptor-like"/>
    <property type="match status" value="1"/>
</dbReference>
<evidence type="ECO:0000256" key="7">
    <source>
        <dbReference type="SAM" id="Phobius"/>
    </source>
</evidence>
<feature type="domain" description="G-protein coupled receptors family 1 profile" evidence="8">
    <location>
        <begin position="33"/>
        <end position="332"/>
    </location>
</feature>
<dbReference type="PRINTS" id="PR00237">
    <property type="entry name" value="GPCRRHODOPSN"/>
</dbReference>
<feature type="transmembrane region" description="Helical" evidence="7">
    <location>
        <begin position="224"/>
        <end position="249"/>
    </location>
</feature>
<gene>
    <name evidence="9" type="ORF">TRIADDRAFT_57434</name>
</gene>
<dbReference type="Pfam" id="PF00001">
    <property type="entry name" value="7tm_1"/>
    <property type="match status" value="1"/>
</dbReference>
<dbReference type="InterPro" id="IPR017452">
    <property type="entry name" value="GPCR_Rhodpsn_7TM"/>
</dbReference>